<dbReference type="EMBL" id="LOEE01000033">
    <property type="protein sequence ID" value="KXG75529.1"/>
    <property type="molecule type" value="Genomic_DNA"/>
</dbReference>
<dbReference type="OrthoDB" id="43591at2"/>
<accession>A0A140L4Q4</accession>
<sequence length="214" mass="24208">MERMDMKRLVLDMEEIINNIPEVISSKIVFNENNELEEIHVLASNQRNAKQISRDIQSALTAKFDMKIDHKIISVAQINFKQEADNEFRLKIHSIGYSVIGNIAEIKVVLQKGEELIEGTVQGINSKNNVYRMVANATLECIHSLLGMSNTFIVEDIERIQLAKRNAMVTAISLITQHEEELMVGSAVVKKDEYEAIVRATLDAINRRIVKFGG</sequence>
<name>A0A140L4Q4_9FIRM</name>
<protein>
    <submittedName>
        <fullName evidence="1">Uncharacterized protein</fullName>
    </submittedName>
</protein>
<dbReference type="Proteomes" id="UP000070456">
    <property type="component" value="Unassembled WGS sequence"/>
</dbReference>
<comment type="caution">
    <text evidence="1">The sequence shown here is derived from an EMBL/GenBank/DDBJ whole genome shotgun (WGS) entry which is preliminary data.</text>
</comment>
<evidence type="ECO:0000313" key="1">
    <source>
        <dbReference type="EMBL" id="KXG75529.1"/>
    </source>
</evidence>
<evidence type="ECO:0000313" key="2">
    <source>
        <dbReference type="Proteomes" id="UP000070456"/>
    </source>
</evidence>
<keyword evidence="2" id="KW-1185">Reference proteome</keyword>
<organism evidence="1 2">
    <name type="scientific">Thermotalea metallivorans</name>
    <dbReference type="NCBI Taxonomy" id="520762"/>
    <lineage>
        <taxon>Bacteria</taxon>
        <taxon>Bacillati</taxon>
        <taxon>Bacillota</taxon>
        <taxon>Clostridia</taxon>
        <taxon>Peptostreptococcales</taxon>
        <taxon>Thermotaleaceae</taxon>
        <taxon>Thermotalea</taxon>
    </lineage>
</organism>
<proteinExistence type="predicted"/>
<gene>
    <name evidence="1" type="ORF">AN619_16710</name>
</gene>
<reference evidence="1 2" key="1">
    <citation type="submission" date="2015-12" db="EMBL/GenBank/DDBJ databases">
        <title>Draft genome sequence of the thermoanaerobe Thermotalea metallivorans, an isolate from the runoff channel of the Great Artesian Basin, Australia.</title>
        <authorList>
            <person name="Patel B.K."/>
        </authorList>
    </citation>
    <scope>NUCLEOTIDE SEQUENCE [LARGE SCALE GENOMIC DNA]</scope>
    <source>
        <strain evidence="1 2">B2-1</strain>
    </source>
</reference>
<dbReference type="AlphaFoldDB" id="A0A140L4Q4"/>
<dbReference type="STRING" id="520762.AN619_16710"/>
<dbReference type="RefSeq" id="WP_068556267.1">
    <property type="nucleotide sequence ID" value="NZ_LOEE01000033.1"/>
</dbReference>